<dbReference type="RefSeq" id="WP_152755828.1">
    <property type="nucleotide sequence ID" value="NZ_WHLY01000001.1"/>
</dbReference>
<reference evidence="2 3" key="1">
    <citation type="submission" date="2019-10" db="EMBL/GenBank/DDBJ databases">
        <title>Draft Genome Sequence of Cytophagaceae sp. SJW1-29.</title>
        <authorList>
            <person name="Choi A."/>
        </authorList>
    </citation>
    <scope>NUCLEOTIDE SEQUENCE [LARGE SCALE GENOMIC DNA]</scope>
    <source>
        <strain evidence="2 3">SJW1-29</strain>
    </source>
</reference>
<dbReference type="SUPFAM" id="SSF52540">
    <property type="entry name" value="P-loop containing nucleoside triphosphate hydrolases"/>
    <property type="match status" value="1"/>
</dbReference>
<dbReference type="SUPFAM" id="SSF48371">
    <property type="entry name" value="ARM repeat"/>
    <property type="match status" value="1"/>
</dbReference>
<comment type="caution">
    <text evidence="2">The sequence shown here is derived from an EMBL/GenBank/DDBJ whole genome shotgun (WGS) entry which is preliminary data.</text>
</comment>
<keyword evidence="3" id="KW-1185">Reference proteome</keyword>
<evidence type="ECO:0008006" key="4">
    <source>
        <dbReference type="Google" id="ProtNLM"/>
    </source>
</evidence>
<evidence type="ECO:0000313" key="3">
    <source>
        <dbReference type="Proteomes" id="UP000479293"/>
    </source>
</evidence>
<sequence length="2189" mass="249718">MIHPTQKTQPNKGKPTSVRDSNAGHDFHILWATRKVISMLSPNSPLTCIKVEGVSPSDIANLSPDEEHFLAADLTEYYGGEDFATASKIVISQLKYSTRHPDKLWTYGRLCKRRSGNSNDSVIERLSVSYLDLLKAGFTQRDVVLKTKIRLVSNQPLAPKLKRLVDTIHAAFSLQNSHPTDLNELVINLPENPAWIRRDVQKLFSQLTLQEPDFISFLKVLDLTGCGEDTRMGQHLSMMQEIGQSVSTGGRNDTLLQLTDLVRKEALPEKEDSTGLNREDVLAQLGVLNMKELFPEPSHLIFPENLILTEEAKALADVVVIHRRTLAHGIAGVGKSTTIQQLKNYLPPGSQIVLYDCYGAGIYNSINSGRHTLKRALFQISNELSVLTGIPFLVRHHQNEFDMIDAFQDRLNKAAKIVAEAGGLLVLAIDAADNSVAKSEVDGEKKSFVPHFWALTLPDNCRLLMSARTARLNSLGSPEGTIPFELSGFDEKGSAEHFRQSFPLAKPNSLIAFHTRTRHNPRIQRYLLDKAKNIDGKLSSFIYVFRHAHLIPEEIFEDLIQQAVQYQPDKAKTNRLLATLICLQRPIPIEIFAGACAITNAEATDFCQALRPGLIFEDAKINFRDEDFETHLRTRSDTKPIITSTLNHLANHFKGLANSNPYAARVVADHLIEAKQYVELIQLILDEPSLELITDSLLRLQTYHRRLNLAMQSAAILKRDTDGAKLLLMAAEITRTNDAAKSLVLACLPLANHFGDNEDLSEYFDENNEVRRYGRQWLGAMHFQLAAVYARDAVQKSLAEEHLKHGWAWVRKYMNQPKDDRRSHEWEIKDQDIANQTEAVFWLHGVQEAKKSLNRWKPLRARLDSLALMVKNAAIWLSDEEIEHYIREADLPLLGECVVLAALWESKRPIQKERVENLAGHLLTAINEKSISRNPTEKRLVFSDPRLEWALTIAELFTQHKIENATVLKVLDELVSPFPNRMPSEFGDFDEFTYPLRSEVLKAELQKRVLIVDDLIPSKYQKSTESKKGEYVPDAHDSDRRRFREKIGYIFPVFSLRTQSLVDSLDKSVAVETIEKGLDAMVPIKPGNSRYYIDKQRIWLIVAGEVLINIPGQQDLLNKLFGEVQRYTNAYQARNIRLQIAKQAASTIEYRQLALRWLEKIADDAQEDSISIDDRWKVILDCAKASFFYDSGLSRDLYGRAVQAAEQGIGDEVAHRLTIAVHLLKHISKSVSPSEGHRLGAKQAGLVEAYQPFLSGDLAAPFEETIEAVAQLNLTAGLRLSSRWDLLNKCPLGDSAFPLIKGASESNQWSANIGVPLLRLLGDGVNFTSYGLKLLENSIKKDKSIGSNNNNEIFEKLCYWARRDAPVGHRAEAIERIVSWAKENNMAHVPEMKQLEGILSFLSHIRPPLKNSDEKTEYTLKAEREFIEWFERASHGNIQAFRECDDIRLYARLGRRELFECLKELGQQVPFSRRVEFLDLVSKIWLYQDSQSDISVDLFNVFLGDWKNSKPIQDWALNGLPSFYSRNIGRLTNEEDWPSHLEELCSLPLAGESRAALLLPGVADKLEYLSADMLCRNARAIINSLDYTSSQGLIEWLLNRLESQLVNDGKSLPFTKLITNSENTTVDSIECLAEFAWYLFGYPDKRVRWQAVHAIREVLTLRENVSYRKDLLMRLMTLSHTKTSSLAPKGIEFFWMSARVWTMLLVEQLAFELPDEIAMYADSISNHALNSELPHVQICGLARSAILRLQQHHLNILTTEKLQMIEQVNQPITFLLDRSYDVVGDELSLESEDAERFHFDPFDVEDYWFRRLGDVFCQTSGTIATLAEKWICDRWNFAEDDCNKNWDYLNRYEYGLTHFHKSEAIVDSLKTYLTQNALMCVAGELVNKLSVRMEEYYEDSSVSYWDEWIIRMLSNSWKSGWLADLRGEIPLRAECWGKMPEPWEERSTDDYIDALGFGERNRGGSMVIYGSYDFGVEKHYGSVHVKSVLVDSEMAVSLMRALQLSDLYHPIFPTFGFNTDMDDADSLEYLTKDFLLEPTVQELYPLHEGLEQTDISHRKVSGYGILLSDKVVSEFSLTLNPQNTAYRNQSNALVAERESWSDDLRDSRYNQHNPYSSGFRLWMRSSYLQKYMQKQQKDMLIEVILQRNHSESYHEKRYDQGKHILLLLRQDGTFETVDRSCSSWPADHS</sequence>
<dbReference type="Proteomes" id="UP000479293">
    <property type="component" value="Unassembled WGS sequence"/>
</dbReference>
<feature type="region of interest" description="Disordered" evidence="1">
    <location>
        <begin position="1"/>
        <end position="21"/>
    </location>
</feature>
<evidence type="ECO:0000256" key="1">
    <source>
        <dbReference type="SAM" id="MobiDB-lite"/>
    </source>
</evidence>
<dbReference type="InterPro" id="IPR016024">
    <property type="entry name" value="ARM-type_fold"/>
</dbReference>
<accession>A0A7C9B7F4</accession>
<protein>
    <recommendedName>
        <fullName evidence="4">ATP-binding protein</fullName>
    </recommendedName>
</protein>
<proteinExistence type="predicted"/>
<organism evidence="2 3">
    <name type="scientific">Salmonirosea aquatica</name>
    <dbReference type="NCBI Taxonomy" id="2654236"/>
    <lineage>
        <taxon>Bacteria</taxon>
        <taxon>Pseudomonadati</taxon>
        <taxon>Bacteroidota</taxon>
        <taxon>Cytophagia</taxon>
        <taxon>Cytophagales</taxon>
        <taxon>Spirosomataceae</taxon>
        <taxon>Salmonirosea</taxon>
    </lineage>
</organism>
<name>A0A7C9B7F4_9BACT</name>
<feature type="compositionally biased region" description="Polar residues" evidence="1">
    <location>
        <begin position="1"/>
        <end position="11"/>
    </location>
</feature>
<gene>
    <name evidence="2" type="ORF">GBK04_00275</name>
</gene>
<dbReference type="InterPro" id="IPR027417">
    <property type="entry name" value="P-loop_NTPase"/>
</dbReference>
<evidence type="ECO:0000313" key="2">
    <source>
        <dbReference type="EMBL" id="MPR31822.1"/>
    </source>
</evidence>
<dbReference type="EMBL" id="WHLY01000001">
    <property type="protein sequence ID" value="MPR31822.1"/>
    <property type="molecule type" value="Genomic_DNA"/>
</dbReference>